<proteinExistence type="predicted"/>
<reference evidence="4" key="1">
    <citation type="submission" date="2017-02" db="EMBL/GenBank/DDBJ databases">
        <authorList>
            <person name="Varghese N."/>
            <person name="Submissions S."/>
        </authorList>
    </citation>
    <scope>NUCLEOTIDE SEQUENCE [LARGE SCALE GENOMIC DNA]</scope>
    <source>
        <strain evidence="4">ATCC 35199</strain>
    </source>
</reference>
<dbReference type="Pfam" id="PF18423">
    <property type="entry name" value="zf_CopZ"/>
    <property type="match status" value="1"/>
</dbReference>
<keyword evidence="4" id="KW-1185">Reference proteome</keyword>
<dbReference type="EMBL" id="FUYN01000009">
    <property type="protein sequence ID" value="SKB70250.1"/>
    <property type="molecule type" value="Genomic_DNA"/>
</dbReference>
<evidence type="ECO:0000313" key="4">
    <source>
        <dbReference type="Proteomes" id="UP000243406"/>
    </source>
</evidence>
<dbReference type="AlphaFoldDB" id="A0A1T5DFI4"/>
<dbReference type="OrthoDB" id="95698at2"/>
<dbReference type="InterPro" id="IPR007419">
    <property type="entry name" value="BFD-like_2Fe2S-bd_dom"/>
</dbReference>
<dbReference type="CDD" id="cd10141">
    <property type="entry name" value="CopZ-like_Fer2_BFD-like"/>
    <property type="match status" value="1"/>
</dbReference>
<protein>
    <submittedName>
        <fullName evidence="3">BFD-like [2Fe-2S] binding domain</fullName>
    </submittedName>
</protein>
<organism evidence="3 4">
    <name type="scientific">Acetoanaerobium noterae</name>
    <dbReference type="NCBI Taxonomy" id="745369"/>
    <lineage>
        <taxon>Bacteria</taxon>
        <taxon>Bacillati</taxon>
        <taxon>Bacillota</taxon>
        <taxon>Clostridia</taxon>
        <taxon>Peptostreptococcales</taxon>
        <taxon>Filifactoraceae</taxon>
        <taxon>Acetoanaerobium</taxon>
    </lineage>
</organism>
<dbReference type="InterPro" id="IPR040890">
    <property type="entry name" value="Znf_CopZ"/>
</dbReference>
<feature type="domain" description="BFD-like [2Fe-2S]-binding" evidence="1">
    <location>
        <begin position="97"/>
        <end position="144"/>
    </location>
</feature>
<dbReference type="RefSeq" id="WP_079590567.1">
    <property type="nucleotide sequence ID" value="NZ_FUYN01000009.1"/>
</dbReference>
<dbReference type="InterPro" id="IPR041854">
    <property type="entry name" value="BFD-like_2Fe2S-bd_dom_sf"/>
</dbReference>
<evidence type="ECO:0000259" key="1">
    <source>
        <dbReference type="Pfam" id="PF04324"/>
    </source>
</evidence>
<dbReference type="Gene3D" id="1.10.10.1100">
    <property type="entry name" value="BFD-like [2Fe-2S]-binding domain"/>
    <property type="match status" value="1"/>
</dbReference>
<accession>A0A1T5DFI4</accession>
<sequence length="159" mass="17716">MNTINECCCECNTQKLNQNKDNCPVCNNEGISVSKVTVEHLVSDDYLNVVAGDRYKICMNESCNVVYYNVDNGIKFLKDQVIVPIWFKKDANPKYACYCSKVTEGQVIEAVVKHGAKTVQEVNAITGAMENSNCKENNPLGVCCHKIIQEAINKGLKMK</sequence>
<feature type="domain" description="CopZ zinc binding" evidence="2">
    <location>
        <begin position="21"/>
        <end position="81"/>
    </location>
</feature>
<dbReference type="Proteomes" id="UP000243406">
    <property type="component" value="Unassembled WGS sequence"/>
</dbReference>
<dbReference type="Pfam" id="PF04324">
    <property type="entry name" value="Fer2_BFD"/>
    <property type="match status" value="1"/>
</dbReference>
<name>A0A1T5DFI4_9FIRM</name>
<evidence type="ECO:0000313" key="3">
    <source>
        <dbReference type="EMBL" id="SKB70250.1"/>
    </source>
</evidence>
<gene>
    <name evidence="3" type="ORF">SAMN02745120_2750</name>
</gene>
<dbReference type="Gene3D" id="2.20.25.270">
    <property type="match status" value="1"/>
</dbReference>
<evidence type="ECO:0000259" key="2">
    <source>
        <dbReference type="Pfam" id="PF18423"/>
    </source>
</evidence>